<dbReference type="RefSeq" id="WP_273614867.1">
    <property type="nucleotide sequence ID" value="NZ_CP117416.1"/>
</dbReference>
<dbReference type="Proteomes" id="UP001220509">
    <property type="component" value="Chromosome"/>
</dbReference>
<name>A0AAX3M3A0_9BACL</name>
<dbReference type="AlphaFoldDB" id="A0AAX3M3A0"/>
<proteinExistence type="predicted"/>
<organism evidence="1 2">
    <name type="scientific">Paenibacillus kyungheensis</name>
    <dbReference type="NCBI Taxonomy" id="1452732"/>
    <lineage>
        <taxon>Bacteria</taxon>
        <taxon>Bacillati</taxon>
        <taxon>Bacillota</taxon>
        <taxon>Bacilli</taxon>
        <taxon>Bacillales</taxon>
        <taxon>Paenibacillaceae</taxon>
        <taxon>Paenibacillus</taxon>
    </lineage>
</organism>
<sequence>MELASYQYLWETNEYFLEEMSEGYLIMKKNNNNAVLLEDDSLYDKIVEQMIKMKCEIRY</sequence>
<evidence type="ECO:0000313" key="1">
    <source>
        <dbReference type="EMBL" id="WCT56592.1"/>
    </source>
</evidence>
<keyword evidence="2" id="KW-1185">Reference proteome</keyword>
<reference evidence="1 2" key="1">
    <citation type="submission" date="2023-02" db="EMBL/GenBank/DDBJ databases">
        <title>Genome sequence of Paenibacillus kyungheensis KACC 18744.</title>
        <authorList>
            <person name="Kim S."/>
            <person name="Heo J."/>
            <person name="Kwon S.-W."/>
        </authorList>
    </citation>
    <scope>NUCLEOTIDE SEQUENCE [LARGE SCALE GENOMIC DNA]</scope>
    <source>
        <strain evidence="1 2">KACC 18744</strain>
    </source>
</reference>
<protein>
    <submittedName>
        <fullName evidence="1">Uncharacterized protein</fullName>
    </submittedName>
</protein>
<accession>A0AAX3M3A0</accession>
<gene>
    <name evidence="1" type="ORF">PQ456_03455</name>
</gene>
<evidence type="ECO:0000313" key="2">
    <source>
        <dbReference type="Proteomes" id="UP001220509"/>
    </source>
</evidence>
<dbReference type="EMBL" id="CP117416">
    <property type="protein sequence ID" value="WCT56592.1"/>
    <property type="molecule type" value="Genomic_DNA"/>
</dbReference>
<dbReference type="KEGG" id="pka:PQ456_03455"/>